<organism evidence="1">
    <name type="scientific">Anguilla anguilla</name>
    <name type="common">European freshwater eel</name>
    <name type="synonym">Muraena anguilla</name>
    <dbReference type="NCBI Taxonomy" id="7936"/>
    <lineage>
        <taxon>Eukaryota</taxon>
        <taxon>Metazoa</taxon>
        <taxon>Chordata</taxon>
        <taxon>Craniata</taxon>
        <taxon>Vertebrata</taxon>
        <taxon>Euteleostomi</taxon>
        <taxon>Actinopterygii</taxon>
        <taxon>Neopterygii</taxon>
        <taxon>Teleostei</taxon>
        <taxon>Anguilliformes</taxon>
        <taxon>Anguillidae</taxon>
        <taxon>Anguilla</taxon>
    </lineage>
</organism>
<dbReference type="EMBL" id="GBXM01047119">
    <property type="protein sequence ID" value="JAH61458.1"/>
    <property type="molecule type" value="Transcribed_RNA"/>
</dbReference>
<protein>
    <submittedName>
        <fullName evidence="1">Uncharacterized protein</fullName>
    </submittedName>
</protein>
<reference evidence="1" key="2">
    <citation type="journal article" date="2015" name="Fish Shellfish Immunol.">
        <title>Early steps in the European eel (Anguilla anguilla)-Vibrio vulnificus interaction in the gills: Role of the RtxA13 toxin.</title>
        <authorList>
            <person name="Callol A."/>
            <person name="Pajuelo D."/>
            <person name="Ebbesson L."/>
            <person name="Teles M."/>
            <person name="MacKenzie S."/>
            <person name="Amaro C."/>
        </authorList>
    </citation>
    <scope>NUCLEOTIDE SEQUENCE</scope>
</reference>
<name>A0A0E9U926_ANGAN</name>
<evidence type="ECO:0000313" key="1">
    <source>
        <dbReference type="EMBL" id="JAH61458.1"/>
    </source>
</evidence>
<sequence>MSPCLMCLWITQRDICTATQNIHPAVEQALRTDRRFRRGGRHIQ</sequence>
<dbReference type="AlphaFoldDB" id="A0A0E9U926"/>
<accession>A0A0E9U926</accession>
<reference evidence="1" key="1">
    <citation type="submission" date="2014-11" db="EMBL/GenBank/DDBJ databases">
        <authorList>
            <person name="Amaro Gonzalez C."/>
        </authorList>
    </citation>
    <scope>NUCLEOTIDE SEQUENCE</scope>
</reference>
<proteinExistence type="predicted"/>